<reference evidence="1" key="1">
    <citation type="submission" date="2020-04" db="EMBL/GenBank/DDBJ databases">
        <authorList>
            <person name="Alioto T."/>
            <person name="Alioto T."/>
            <person name="Gomez Garrido J."/>
        </authorList>
    </citation>
    <scope>NUCLEOTIDE SEQUENCE</scope>
    <source>
        <strain evidence="1">A484AB</strain>
    </source>
</reference>
<protein>
    <submittedName>
        <fullName evidence="1">Uncharacterized protein</fullName>
    </submittedName>
</protein>
<dbReference type="OrthoDB" id="438052at2759"/>
<feature type="non-terminal residue" evidence="1">
    <location>
        <position position="1"/>
    </location>
</feature>
<name>A0A7D9LEB7_PARCT</name>
<keyword evidence="2" id="KW-1185">Reference proteome</keyword>
<sequence length="76" mass="7993">MYSYSKLASPVLRVIVGNGRLTTMRNASPTLAKTCIAMVNPSIESNNMLATRCIQTSASVRDVETAAKFIGAGAAT</sequence>
<evidence type="ECO:0000313" key="2">
    <source>
        <dbReference type="Proteomes" id="UP001152795"/>
    </source>
</evidence>
<accession>A0A7D9LEB7</accession>
<evidence type="ECO:0000313" key="1">
    <source>
        <dbReference type="EMBL" id="CAB4032168.1"/>
    </source>
</evidence>
<comment type="caution">
    <text evidence="1">The sequence shown here is derived from an EMBL/GenBank/DDBJ whole genome shotgun (WGS) entry which is preliminary data.</text>
</comment>
<organism evidence="1 2">
    <name type="scientific">Paramuricea clavata</name>
    <name type="common">Red gorgonian</name>
    <name type="synonym">Violescent sea-whip</name>
    <dbReference type="NCBI Taxonomy" id="317549"/>
    <lineage>
        <taxon>Eukaryota</taxon>
        <taxon>Metazoa</taxon>
        <taxon>Cnidaria</taxon>
        <taxon>Anthozoa</taxon>
        <taxon>Octocorallia</taxon>
        <taxon>Malacalcyonacea</taxon>
        <taxon>Plexauridae</taxon>
        <taxon>Paramuricea</taxon>
    </lineage>
</organism>
<proteinExistence type="predicted"/>
<gene>
    <name evidence="1" type="ORF">PACLA_8A003592</name>
</gene>
<dbReference type="Proteomes" id="UP001152795">
    <property type="component" value="Unassembled WGS sequence"/>
</dbReference>
<dbReference type="EMBL" id="CACRXK020018181">
    <property type="protein sequence ID" value="CAB4032168.1"/>
    <property type="molecule type" value="Genomic_DNA"/>
</dbReference>
<dbReference type="AlphaFoldDB" id="A0A7D9LEB7"/>